<proteinExistence type="predicted"/>
<dbReference type="EMBL" id="BK015017">
    <property type="protein sequence ID" value="DAD87209.1"/>
    <property type="molecule type" value="Genomic_DNA"/>
</dbReference>
<sequence>MALLHLAYCGRIFYKSCNLCILYNPVVRSQ</sequence>
<organism evidence="1">
    <name type="scientific">Siphoviridae sp. ctuUw41</name>
    <dbReference type="NCBI Taxonomy" id="2826503"/>
    <lineage>
        <taxon>Viruses</taxon>
        <taxon>Duplodnaviria</taxon>
        <taxon>Heunggongvirae</taxon>
        <taxon>Uroviricota</taxon>
        <taxon>Caudoviricetes</taxon>
    </lineage>
</organism>
<reference evidence="1" key="1">
    <citation type="journal article" date="2021" name="Proc. Natl. Acad. Sci. U.S.A.">
        <title>A Catalog of Tens of Thousands of Viruses from Human Metagenomes Reveals Hidden Associations with Chronic Diseases.</title>
        <authorList>
            <person name="Tisza M.J."/>
            <person name="Buck C.B."/>
        </authorList>
    </citation>
    <scope>NUCLEOTIDE SEQUENCE</scope>
    <source>
        <strain evidence="1">CtuUw41</strain>
    </source>
</reference>
<accession>A0A8S5MY03</accession>
<name>A0A8S5MY03_9CAUD</name>
<evidence type="ECO:0000313" key="1">
    <source>
        <dbReference type="EMBL" id="DAD87209.1"/>
    </source>
</evidence>
<protein>
    <submittedName>
        <fullName evidence="1">Uncharacterized protein</fullName>
    </submittedName>
</protein>